<evidence type="ECO:0000313" key="2">
    <source>
        <dbReference type="Proteomes" id="UP000010146"/>
    </source>
</evidence>
<dbReference type="Proteomes" id="UP000010146">
    <property type="component" value="Unassembled WGS sequence"/>
</dbReference>
<accession>A0A0F5PMZ0</accession>
<proteinExistence type="predicted"/>
<sequence>MIYILANLYKKFLFSYESFISNKWDEAFIIVV</sequence>
<organism evidence="1 2">
    <name type="scientific">Caldanaerobacter subterraneus subsp. pacificus DSM 12653</name>
    <dbReference type="NCBI Taxonomy" id="391606"/>
    <lineage>
        <taxon>Bacteria</taxon>
        <taxon>Bacillati</taxon>
        <taxon>Bacillota</taxon>
        <taxon>Clostridia</taxon>
        <taxon>Thermoanaerobacterales</taxon>
        <taxon>Thermoanaerobacteraceae</taxon>
        <taxon>Caldanaerobacter</taxon>
    </lineage>
</organism>
<reference evidence="2" key="3">
    <citation type="submission" date="2015-02" db="EMBL/GenBank/DDBJ databases">
        <title>Genome analysis of three genomes within the thermophilic hydrogenogenic bacterial species Caldanaerobacter subterraneus.</title>
        <authorList>
            <person name="Sant'Anna F.H."/>
            <person name="Lebedinsky A."/>
            <person name="Sokolova T."/>
            <person name="Robb F.T."/>
            <person name="Gonzalez J.M."/>
        </authorList>
    </citation>
    <scope>NUCLEOTIDE SEQUENCE [LARGE SCALE GENOMIC DNA]</scope>
    <source>
        <strain evidence="2">DSM 12653</strain>
    </source>
</reference>
<dbReference type="EMBL" id="ABXP02000104">
    <property type="protein sequence ID" value="KKC29214.1"/>
    <property type="molecule type" value="Genomic_DNA"/>
</dbReference>
<comment type="caution">
    <text evidence="1">The sequence shown here is derived from an EMBL/GenBank/DDBJ whole genome shotgun (WGS) entry which is preliminary data.</text>
</comment>
<protein>
    <submittedName>
        <fullName evidence="1">Uncharacterized protein</fullName>
    </submittedName>
</protein>
<dbReference type="AlphaFoldDB" id="A0A0F5PMZ0"/>
<evidence type="ECO:0000313" key="1">
    <source>
        <dbReference type="EMBL" id="KKC29214.1"/>
    </source>
</evidence>
<gene>
    <name evidence="1" type="ORF">CDSM653_01830</name>
</gene>
<reference evidence="1 2" key="1">
    <citation type="submission" date="2008-07" db="EMBL/GenBank/DDBJ databases">
        <authorList>
            <person name="Gonzalez J."/>
            <person name="Sokolova T."/>
            <person name="Ferriera S."/>
            <person name="Johnson J."/>
            <person name="Kravitz S."/>
            <person name="Beeson K."/>
            <person name="Sutton G."/>
            <person name="Rogers Y.-H."/>
            <person name="Friedman R."/>
            <person name="Frazier M."/>
            <person name="Venter J.C."/>
        </authorList>
    </citation>
    <scope>NUCLEOTIDE SEQUENCE [LARGE SCALE GENOMIC DNA]</scope>
    <source>
        <strain evidence="1 2">DSM 12653</strain>
    </source>
</reference>
<reference evidence="1 2" key="2">
    <citation type="journal article" date="2015" name="BMC Genomics">
        <title>Analysis of three genomes within the thermophilic bacterial species Caldanaerobacter subterraneus with a focus on carbon monoxide dehydrogenase evolution and hydrolase diversity.</title>
        <authorList>
            <person name="Sant'Anna F.H."/>
            <person name="Lebedinsky A.V."/>
            <person name="Sokolova T.G."/>
            <person name="Robb F.T."/>
            <person name="Gonzalez J.M."/>
        </authorList>
    </citation>
    <scope>NUCLEOTIDE SEQUENCE [LARGE SCALE GENOMIC DNA]</scope>
    <source>
        <strain evidence="1 2">DSM 12653</strain>
    </source>
</reference>
<name>A0A0F5PMZ0_9THEO</name>